<organism evidence="1 2">
    <name type="scientific">Salix suchowensis</name>
    <dbReference type="NCBI Taxonomy" id="1278906"/>
    <lineage>
        <taxon>Eukaryota</taxon>
        <taxon>Viridiplantae</taxon>
        <taxon>Streptophyta</taxon>
        <taxon>Embryophyta</taxon>
        <taxon>Tracheophyta</taxon>
        <taxon>Spermatophyta</taxon>
        <taxon>Magnoliopsida</taxon>
        <taxon>eudicotyledons</taxon>
        <taxon>Gunneridae</taxon>
        <taxon>Pentapetalae</taxon>
        <taxon>rosids</taxon>
        <taxon>fabids</taxon>
        <taxon>Malpighiales</taxon>
        <taxon>Salicaceae</taxon>
        <taxon>Saliceae</taxon>
        <taxon>Salix</taxon>
    </lineage>
</organism>
<proteinExistence type="predicted"/>
<name>A0ABQ9A927_9ROSI</name>
<protein>
    <submittedName>
        <fullName evidence="1">Uncharacterized protein</fullName>
    </submittedName>
</protein>
<keyword evidence="2" id="KW-1185">Reference proteome</keyword>
<evidence type="ECO:0000313" key="1">
    <source>
        <dbReference type="EMBL" id="KAJ6328668.1"/>
    </source>
</evidence>
<dbReference type="EMBL" id="JAPFFI010000022">
    <property type="protein sequence ID" value="KAJ6328668.1"/>
    <property type="molecule type" value="Genomic_DNA"/>
</dbReference>
<reference evidence="1" key="1">
    <citation type="submission" date="2022-10" db="EMBL/GenBank/DDBJ databases">
        <authorList>
            <person name="Hyden B.L."/>
            <person name="Feng K."/>
            <person name="Yates T."/>
            <person name="Jawdy S."/>
            <person name="Smart L.B."/>
            <person name="Muchero W."/>
        </authorList>
    </citation>
    <scope>NUCLEOTIDE SEQUENCE</scope>
    <source>
        <tissue evidence="1">Shoot tip</tissue>
    </source>
</reference>
<gene>
    <name evidence="1" type="ORF">OIU77_010369</name>
</gene>
<comment type="caution">
    <text evidence="1">The sequence shown here is derived from an EMBL/GenBank/DDBJ whole genome shotgun (WGS) entry which is preliminary data.</text>
</comment>
<dbReference type="Proteomes" id="UP001141253">
    <property type="component" value="Chromosome 14"/>
</dbReference>
<sequence>MLLHEIRDVSLVIFMSGSHVSVGKSKLCQTINPLADKRTRFPVSSRSKRLAFSVFVLCQTVELGNAMMASLPSAVISSLVEVRLVMGFSRFATQTIGGVGIEAYEMAKYQLDFPPGLTKPRLNVLFGLEMVEFPVIRTLVVSNFLPLLLCMGLQGVDGVDVLLVSNLETREAFEASKRRERMKAKKIASDISPIISGNASWL</sequence>
<reference evidence="1" key="2">
    <citation type="journal article" date="2023" name="Int. J. Mol. Sci.">
        <title>De Novo Assembly and Annotation of 11 Diverse Shrub Willow (Salix) Genomes Reveals Novel Gene Organization in Sex-Linked Regions.</title>
        <authorList>
            <person name="Hyden B."/>
            <person name="Feng K."/>
            <person name="Yates T.B."/>
            <person name="Jawdy S."/>
            <person name="Cereghino C."/>
            <person name="Smart L.B."/>
            <person name="Muchero W."/>
        </authorList>
    </citation>
    <scope>NUCLEOTIDE SEQUENCE</scope>
    <source>
        <tissue evidence="1">Shoot tip</tissue>
    </source>
</reference>
<accession>A0ABQ9A927</accession>
<evidence type="ECO:0000313" key="2">
    <source>
        <dbReference type="Proteomes" id="UP001141253"/>
    </source>
</evidence>